<dbReference type="Proteomes" id="UP001151760">
    <property type="component" value="Unassembled WGS sequence"/>
</dbReference>
<organism evidence="1 2">
    <name type="scientific">Tanacetum coccineum</name>
    <dbReference type="NCBI Taxonomy" id="301880"/>
    <lineage>
        <taxon>Eukaryota</taxon>
        <taxon>Viridiplantae</taxon>
        <taxon>Streptophyta</taxon>
        <taxon>Embryophyta</taxon>
        <taxon>Tracheophyta</taxon>
        <taxon>Spermatophyta</taxon>
        <taxon>Magnoliopsida</taxon>
        <taxon>eudicotyledons</taxon>
        <taxon>Gunneridae</taxon>
        <taxon>Pentapetalae</taxon>
        <taxon>asterids</taxon>
        <taxon>campanulids</taxon>
        <taxon>Asterales</taxon>
        <taxon>Asteraceae</taxon>
        <taxon>Asteroideae</taxon>
        <taxon>Anthemideae</taxon>
        <taxon>Anthemidinae</taxon>
        <taxon>Tanacetum</taxon>
    </lineage>
</organism>
<protein>
    <submittedName>
        <fullName evidence="1">Uncharacterized protein</fullName>
    </submittedName>
</protein>
<reference evidence="1" key="1">
    <citation type="journal article" date="2022" name="Int. J. Mol. Sci.">
        <title>Draft Genome of Tanacetum Coccineum: Genomic Comparison of Closely Related Tanacetum-Family Plants.</title>
        <authorList>
            <person name="Yamashiro T."/>
            <person name="Shiraishi A."/>
            <person name="Nakayama K."/>
            <person name="Satake H."/>
        </authorList>
    </citation>
    <scope>NUCLEOTIDE SEQUENCE</scope>
</reference>
<evidence type="ECO:0000313" key="2">
    <source>
        <dbReference type="Proteomes" id="UP001151760"/>
    </source>
</evidence>
<sequence length="228" mass="26043">MVRDTIQLEDDVSTISLEYLREFVSEYYIPEDLHPELPGPKDTIVDVPEGKVGVYTKFFEFANFRVPISQLLFDILGHFQIHFSQLSVLGAAKMRGYSQPSEEWLSQNASKGQDAVSRHLFCGGRGDLRYTPHPYPKTTRNPDLCYMAESEQFLWTHVTLHSFMTTAVVDMDLFNLISAPNPTKERPEARPGHLMRCHQLTANANQGVYRYGEDTGRGNRDLQIHLAH</sequence>
<accession>A0ABQ5DRR4</accession>
<gene>
    <name evidence="1" type="ORF">Tco_0940952</name>
</gene>
<dbReference type="EMBL" id="BQNB010015531">
    <property type="protein sequence ID" value="GJT41087.1"/>
    <property type="molecule type" value="Genomic_DNA"/>
</dbReference>
<keyword evidence="2" id="KW-1185">Reference proteome</keyword>
<proteinExistence type="predicted"/>
<comment type="caution">
    <text evidence="1">The sequence shown here is derived from an EMBL/GenBank/DDBJ whole genome shotgun (WGS) entry which is preliminary data.</text>
</comment>
<evidence type="ECO:0000313" key="1">
    <source>
        <dbReference type="EMBL" id="GJT41087.1"/>
    </source>
</evidence>
<reference evidence="1" key="2">
    <citation type="submission" date="2022-01" db="EMBL/GenBank/DDBJ databases">
        <authorList>
            <person name="Yamashiro T."/>
            <person name="Shiraishi A."/>
            <person name="Satake H."/>
            <person name="Nakayama K."/>
        </authorList>
    </citation>
    <scope>NUCLEOTIDE SEQUENCE</scope>
</reference>
<name>A0ABQ5DRR4_9ASTR</name>